<protein>
    <submittedName>
        <fullName evidence="3">Glycosyl hydrolase family 88</fullName>
    </submittedName>
</protein>
<evidence type="ECO:0000313" key="3">
    <source>
        <dbReference type="EMBL" id="PDS22451.1"/>
    </source>
</evidence>
<dbReference type="GO" id="GO:0016787">
    <property type="term" value="F:hydrolase activity"/>
    <property type="evidence" value="ECO:0007669"/>
    <property type="project" value="UniProtKB-KW"/>
</dbReference>
<dbReference type="InterPro" id="IPR010905">
    <property type="entry name" value="Glyco_hydro_88"/>
</dbReference>
<dbReference type="InterPro" id="IPR012341">
    <property type="entry name" value="6hp_glycosidase-like_sf"/>
</dbReference>
<feature type="chain" id="PRO_5013682304" evidence="2">
    <location>
        <begin position="22"/>
        <end position="394"/>
    </location>
</feature>
<dbReference type="EMBL" id="PCMW01000090">
    <property type="protein sequence ID" value="PDS22451.1"/>
    <property type="molecule type" value="Genomic_DNA"/>
</dbReference>
<evidence type="ECO:0000256" key="1">
    <source>
        <dbReference type="ARBA" id="ARBA00022801"/>
    </source>
</evidence>
<feature type="signal peptide" evidence="2">
    <location>
        <begin position="1"/>
        <end position="21"/>
    </location>
</feature>
<dbReference type="PANTHER" id="PTHR33886">
    <property type="entry name" value="UNSATURATED RHAMNOGALACTURONAN HYDROLASE (EUROFUNG)"/>
    <property type="match status" value="1"/>
</dbReference>
<dbReference type="OrthoDB" id="6381507at2"/>
<comment type="caution">
    <text evidence="3">The sequence shown here is derived from an EMBL/GenBank/DDBJ whole genome shotgun (WGS) entry which is preliminary data.</text>
</comment>
<dbReference type="Pfam" id="PF07470">
    <property type="entry name" value="Glyco_hydro_88"/>
    <property type="match status" value="1"/>
</dbReference>
<dbReference type="Gene3D" id="1.50.10.10">
    <property type="match status" value="1"/>
</dbReference>
<keyword evidence="1 3" id="KW-0378">Hydrolase</keyword>
<sequence>MCKKNSYCLFFLLFIFSNGFAQINQIPNTIKWSEKMALSIMKRHPEAYQIDEKTAPKWDYVHGLVLNSFQKLYQKTNDKKYFDYVKNYADATIDSLGNVQSYQYDNFNIDMIAAGNILFDLYETTADERYLKVMQQLRNQLKNQPRTQSGGFWHKKIYPNQMWLDGLYMGAPYYTHYTTQFEKGKDLDDVANQFKIIQANATDATTGLLYHGWDESKQMPWANKTTGCSPNFWSRSMGWYMMALVDVLDFFPKEHPRHKELVNYLNQISKSIIKQQDQSGLWYQVTDKGSSEGNYIESSASSMFIYALAKGANKGYLPKKYFKMANKAFDALIKDLIKTDADGQIHITQACAVAGLGGKPYRDGSYSYYVNERKKDDDPKATGPFILAALELNR</sequence>
<evidence type="ECO:0000313" key="4">
    <source>
        <dbReference type="Proteomes" id="UP000220828"/>
    </source>
</evidence>
<dbReference type="Proteomes" id="UP000220828">
    <property type="component" value="Unassembled WGS sequence"/>
</dbReference>
<proteinExistence type="predicted"/>
<dbReference type="SUPFAM" id="SSF48208">
    <property type="entry name" value="Six-hairpin glycosidases"/>
    <property type="match status" value="1"/>
</dbReference>
<dbReference type="InterPro" id="IPR052043">
    <property type="entry name" value="PolySaccharide_Degr_Enz"/>
</dbReference>
<accession>A0A2H3K900</accession>
<organism evidence="3 4">
    <name type="scientific">Flavobacterium branchiophilum</name>
    <dbReference type="NCBI Taxonomy" id="55197"/>
    <lineage>
        <taxon>Bacteria</taxon>
        <taxon>Pseudomonadati</taxon>
        <taxon>Bacteroidota</taxon>
        <taxon>Flavobacteriia</taxon>
        <taxon>Flavobacteriales</taxon>
        <taxon>Flavobacteriaceae</taxon>
        <taxon>Flavobacterium</taxon>
    </lineage>
</organism>
<keyword evidence="2" id="KW-0732">Signal</keyword>
<dbReference type="PANTHER" id="PTHR33886:SF8">
    <property type="entry name" value="UNSATURATED RHAMNOGALACTURONAN HYDROLASE (EUROFUNG)"/>
    <property type="match status" value="1"/>
</dbReference>
<evidence type="ECO:0000256" key="2">
    <source>
        <dbReference type="SAM" id="SignalP"/>
    </source>
</evidence>
<dbReference type="GO" id="GO:0005975">
    <property type="term" value="P:carbohydrate metabolic process"/>
    <property type="evidence" value="ECO:0007669"/>
    <property type="project" value="InterPro"/>
</dbReference>
<dbReference type="InterPro" id="IPR008928">
    <property type="entry name" value="6-hairpin_glycosidase_sf"/>
</dbReference>
<reference evidence="3 4" key="1">
    <citation type="submission" date="2017-09" db="EMBL/GenBank/DDBJ databases">
        <title>Whole genomes of Flavobacteriaceae.</title>
        <authorList>
            <person name="Stine C."/>
            <person name="Li C."/>
            <person name="Tadesse D."/>
        </authorList>
    </citation>
    <scope>NUCLEOTIDE SEQUENCE [LARGE SCALE GENOMIC DNA]</scope>
    <source>
        <strain evidence="3 4">ATCC 35036</strain>
    </source>
</reference>
<gene>
    <name evidence="3" type="ORF">B0A77_13445</name>
</gene>
<dbReference type="AlphaFoldDB" id="A0A2H3K900"/>
<name>A0A2H3K900_9FLAO</name>